<proteinExistence type="predicted"/>
<dbReference type="SUPFAM" id="SSF46785">
    <property type="entry name" value="Winged helix' DNA-binding domain"/>
    <property type="match status" value="1"/>
</dbReference>
<reference evidence="5 6" key="1">
    <citation type="journal article" date="2024" name="Int. J. Syst. Evol. Microbiol.">
        <title>Paenibacillus hexagrammi sp. nov., a novel bacterium isolated from the gut content of Hexagrammos agrammus.</title>
        <authorList>
            <person name="Jung H.K."/>
            <person name="Kim D.G."/>
            <person name="Zin H."/>
            <person name="Park J."/>
            <person name="Jung H."/>
            <person name="Kim Y.O."/>
            <person name="Kong H.J."/>
            <person name="Kim J.W."/>
            <person name="Kim Y.S."/>
        </authorList>
    </citation>
    <scope>NUCLEOTIDE SEQUENCE [LARGE SCALE GENOMIC DNA]</scope>
    <source>
        <strain evidence="5 6">YPD9-1</strain>
    </source>
</reference>
<evidence type="ECO:0000256" key="2">
    <source>
        <dbReference type="ARBA" id="ARBA00023125"/>
    </source>
</evidence>
<feature type="domain" description="HTH marR-type" evidence="4">
    <location>
        <begin position="4"/>
        <end position="136"/>
    </location>
</feature>
<evidence type="ECO:0000256" key="1">
    <source>
        <dbReference type="ARBA" id="ARBA00023015"/>
    </source>
</evidence>
<keyword evidence="2" id="KW-0238">DNA-binding</keyword>
<dbReference type="InterPro" id="IPR036388">
    <property type="entry name" value="WH-like_DNA-bd_sf"/>
</dbReference>
<dbReference type="Gene3D" id="1.10.10.10">
    <property type="entry name" value="Winged helix-like DNA-binding domain superfamily/Winged helix DNA-binding domain"/>
    <property type="match status" value="1"/>
</dbReference>
<organism evidence="5 6">
    <name type="scientific">Paenibacillus hexagrammi</name>
    <dbReference type="NCBI Taxonomy" id="2908839"/>
    <lineage>
        <taxon>Bacteria</taxon>
        <taxon>Bacillati</taxon>
        <taxon>Bacillota</taxon>
        <taxon>Bacilli</taxon>
        <taxon>Bacillales</taxon>
        <taxon>Paenibacillaceae</taxon>
        <taxon>Paenibacillus</taxon>
    </lineage>
</organism>
<evidence type="ECO:0000313" key="6">
    <source>
        <dbReference type="Proteomes" id="UP001649230"/>
    </source>
</evidence>
<dbReference type="PROSITE" id="PS50995">
    <property type="entry name" value="HTH_MARR_2"/>
    <property type="match status" value="1"/>
</dbReference>
<keyword evidence="3" id="KW-0804">Transcription</keyword>
<accession>A0ABY3SIZ4</accession>
<dbReference type="EMBL" id="CP090978">
    <property type="protein sequence ID" value="UJF33463.1"/>
    <property type="molecule type" value="Genomic_DNA"/>
</dbReference>
<dbReference type="Pfam" id="PF01047">
    <property type="entry name" value="MarR"/>
    <property type="match status" value="1"/>
</dbReference>
<evidence type="ECO:0000313" key="5">
    <source>
        <dbReference type="EMBL" id="UJF33463.1"/>
    </source>
</evidence>
<dbReference type="Proteomes" id="UP001649230">
    <property type="component" value="Chromosome"/>
</dbReference>
<dbReference type="PRINTS" id="PR00598">
    <property type="entry name" value="HTHMARR"/>
</dbReference>
<dbReference type="SMART" id="SM00347">
    <property type="entry name" value="HTH_MARR"/>
    <property type="match status" value="1"/>
</dbReference>
<keyword evidence="6" id="KW-1185">Reference proteome</keyword>
<dbReference type="InterPro" id="IPR000835">
    <property type="entry name" value="HTH_MarR-typ"/>
</dbReference>
<dbReference type="InterPro" id="IPR036390">
    <property type="entry name" value="WH_DNA-bd_sf"/>
</dbReference>
<dbReference type="PANTHER" id="PTHR42756:SF1">
    <property type="entry name" value="TRANSCRIPTIONAL REPRESSOR OF EMRAB OPERON"/>
    <property type="match status" value="1"/>
</dbReference>
<keyword evidence="1" id="KW-0805">Transcription regulation</keyword>
<evidence type="ECO:0000259" key="4">
    <source>
        <dbReference type="PROSITE" id="PS50995"/>
    </source>
</evidence>
<protein>
    <submittedName>
        <fullName evidence="5">MarR family transcriptional regulator</fullName>
    </submittedName>
</protein>
<name>A0ABY3SIZ4_9BACL</name>
<dbReference type="PANTHER" id="PTHR42756">
    <property type="entry name" value="TRANSCRIPTIONAL REGULATOR, MARR"/>
    <property type="match status" value="1"/>
</dbReference>
<gene>
    <name evidence="5" type="ORF">L0M14_28840</name>
</gene>
<dbReference type="RefSeq" id="WP_235119832.1">
    <property type="nucleotide sequence ID" value="NZ_CP090978.1"/>
</dbReference>
<sequence>MNRHDSLIHLMKHAVKLHRQTVDKQIQPYDVHPGQPPLLLRLSEQDGQSQSELAARIHVTPATLTVMVDRMEKAGIVERRTDPNDQRVSRVYVTDKGRLATEAVKKAILEADEKCFEHFLPEEKLLLRRFLLQIHENLQKPDASN</sequence>
<evidence type="ECO:0000256" key="3">
    <source>
        <dbReference type="ARBA" id="ARBA00023163"/>
    </source>
</evidence>